<comment type="caution">
    <text evidence="2">The sequence shown here is derived from an EMBL/GenBank/DDBJ whole genome shotgun (WGS) entry which is preliminary data.</text>
</comment>
<dbReference type="InterPro" id="IPR051910">
    <property type="entry name" value="ComF/GntX_DNA_util-trans"/>
</dbReference>
<name>A0ABT1HT58_STRSD</name>
<accession>A0ABT1HT58</accession>
<gene>
    <name evidence="2" type="ORF">LX15_002385</name>
</gene>
<reference evidence="2 3" key="1">
    <citation type="submission" date="2022-06" db="EMBL/GenBank/DDBJ databases">
        <title>Genomic Encyclopedia of Archaeal and Bacterial Type Strains, Phase II (KMG-II): from individual species to whole genera.</title>
        <authorList>
            <person name="Goeker M."/>
        </authorList>
    </citation>
    <scope>NUCLEOTIDE SEQUENCE [LARGE SCALE GENOMIC DNA]</scope>
    <source>
        <strain evidence="2 3">DSM 40477</strain>
    </source>
</reference>
<dbReference type="SUPFAM" id="SSF53271">
    <property type="entry name" value="PRTase-like"/>
    <property type="match status" value="1"/>
</dbReference>
<feature type="region of interest" description="Disordered" evidence="1">
    <location>
        <begin position="247"/>
        <end position="283"/>
    </location>
</feature>
<dbReference type="Proteomes" id="UP001205311">
    <property type="component" value="Unassembled WGS sequence"/>
</dbReference>
<feature type="compositionally biased region" description="Basic and acidic residues" evidence="1">
    <location>
        <begin position="274"/>
        <end position="283"/>
    </location>
</feature>
<sequence>MTTTRRAATPPLSTTPREPSALAPWRFLRCLLDLLVPACCAGCGVAGVSWCPDCHGAFGRPHPVHRPPLVRGPEAYAVGAYEGVARSAVLAYKERGRRDLADPLGAALAAALPLLPRAGPARDGVWWLVPVPSRGAAARRRGGDHVRRLATRCAAHLALSGRPAVVASGLRLARGVVDAVGLDAAGRVANLAGRVRPRPGGLPPPGTPVVLLDDVITTGATAAAGVAALRSVGVPVAAVLALVSAGGPGRRGRGGCDAAGGARSLPSGGRGVGRRGDTRGSLR</sequence>
<dbReference type="Gene3D" id="3.40.50.2020">
    <property type="match status" value="1"/>
</dbReference>
<organism evidence="2 3">
    <name type="scientific">Streptoalloteichus tenebrarius (strain ATCC 17920 / DSM 40477 / JCM 4838 / CBS 697.72 / NBRC 16177 / NCIMB 11028 / NRRL B-12390 / A12253. 1 / ISP 5477)</name>
    <name type="common">Streptomyces tenebrarius</name>
    <dbReference type="NCBI Taxonomy" id="1933"/>
    <lineage>
        <taxon>Bacteria</taxon>
        <taxon>Bacillati</taxon>
        <taxon>Actinomycetota</taxon>
        <taxon>Actinomycetes</taxon>
        <taxon>Pseudonocardiales</taxon>
        <taxon>Pseudonocardiaceae</taxon>
        <taxon>Streptoalloteichus</taxon>
    </lineage>
</organism>
<keyword evidence="3" id="KW-1185">Reference proteome</keyword>
<proteinExistence type="predicted"/>
<evidence type="ECO:0000313" key="3">
    <source>
        <dbReference type="Proteomes" id="UP001205311"/>
    </source>
</evidence>
<dbReference type="EMBL" id="JAMTCP010000010">
    <property type="protein sequence ID" value="MCP2258687.1"/>
    <property type="molecule type" value="Genomic_DNA"/>
</dbReference>
<evidence type="ECO:0000313" key="2">
    <source>
        <dbReference type="EMBL" id="MCP2258687.1"/>
    </source>
</evidence>
<dbReference type="InterPro" id="IPR029057">
    <property type="entry name" value="PRTase-like"/>
</dbReference>
<dbReference type="PANTHER" id="PTHR47505:SF1">
    <property type="entry name" value="DNA UTILIZATION PROTEIN YHGH"/>
    <property type="match status" value="1"/>
</dbReference>
<dbReference type="PANTHER" id="PTHR47505">
    <property type="entry name" value="DNA UTILIZATION PROTEIN YHGH"/>
    <property type="match status" value="1"/>
</dbReference>
<protein>
    <submittedName>
        <fullName evidence="2">Amidophosphoribosyltransferases</fullName>
    </submittedName>
</protein>
<dbReference type="RefSeq" id="WP_308213454.1">
    <property type="nucleotide sequence ID" value="NZ_JAMTCP010000010.1"/>
</dbReference>
<evidence type="ECO:0000256" key="1">
    <source>
        <dbReference type="SAM" id="MobiDB-lite"/>
    </source>
</evidence>